<dbReference type="PANTHER" id="PTHR31221:SF130">
    <property type="entry name" value="WRKY TRANSCRIPTION FACTOR 3-RELATED"/>
    <property type="match status" value="1"/>
</dbReference>
<dbReference type="SUPFAM" id="SSF118290">
    <property type="entry name" value="WRKY DNA-binding domain"/>
    <property type="match status" value="2"/>
</dbReference>
<evidence type="ECO:0000259" key="7">
    <source>
        <dbReference type="PROSITE" id="PS50811"/>
    </source>
</evidence>
<evidence type="ECO:0000256" key="6">
    <source>
        <dbReference type="SAM" id="MobiDB-lite"/>
    </source>
</evidence>
<keyword evidence="3" id="KW-0238">DNA-binding</keyword>
<dbReference type="Gene3D" id="2.20.25.80">
    <property type="entry name" value="WRKY domain"/>
    <property type="match status" value="2"/>
</dbReference>
<keyword evidence="5" id="KW-0539">Nucleus</keyword>
<dbReference type="InterPro" id="IPR044810">
    <property type="entry name" value="WRKY_plant"/>
</dbReference>
<dbReference type="GO" id="GO:0003677">
    <property type="term" value="F:DNA binding"/>
    <property type="evidence" value="ECO:0007669"/>
    <property type="project" value="UniProtKB-KW"/>
</dbReference>
<evidence type="ECO:0000256" key="2">
    <source>
        <dbReference type="ARBA" id="ARBA00023015"/>
    </source>
</evidence>
<evidence type="ECO:0000313" key="9">
    <source>
        <dbReference type="Proteomes" id="UP001642260"/>
    </source>
</evidence>
<accession>A0ABC8L948</accession>
<dbReference type="InterPro" id="IPR003657">
    <property type="entry name" value="WRKY_dom"/>
</dbReference>
<evidence type="ECO:0000256" key="1">
    <source>
        <dbReference type="ARBA" id="ARBA00004123"/>
    </source>
</evidence>
<dbReference type="PANTHER" id="PTHR31221">
    <property type="entry name" value="WRKY TRANSCRIPTION FACTOR PROTEIN 1-RELATED"/>
    <property type="match status" value="1"/>
</dbReference>
<evidence type="ECO:0000256" key="3">
    <source>
        <dbReference type="ARBA" id="ARBA00023125"/>
    </source>
</evidence>
<dbReference type="Pfam" id="PF03106">
    <property type="entry name" value="WRKY"/>
    <property type="match status" value="2"/>
</dbReference>
<feature type="compositionally biased region" description="Basic and acidic residues" evidence="6">
    <location>
        <begin position="140"/>
        <end position="156"/>
    </location>
</feature>
<dbReference type="AlphaFoldDB" id="A0ABC8L948"/>
<keyword evidence="9" id="KW-1185">Reference proteome</keyword>
<dbReference type="PROSITE" id="PS50811">
    <property type="entry name" value="WRKY"/>
    <property type="match status" value="2"/>
</dbReference>
<dbReference type="EMBL" id="CAKOAT010450709">
    <property type="protein sequence ID" value="CAH8374524.1"/>
    <property type="molecule type" value="Genomic_DNA"/>
</dbReference>
<keyword evidence="2" id="KW-0805">Transcription regulation</keyword>
<name>A0ABC8L948_ERUVS</name>
<evidence type="ECO:0000256" key="4">
    <source>
        <dbReference type="ARBA" id="ARBA00023163"/>
    </source>
</evidence>
<sequence length="247" mass="27684">MSVTLVEHKTLNTHLKGKFVIQKEHNKSLNTFKCDIAIKQVKGSDFPRSYYKCTHQACPVKKKVEGSVDGQVTKIIYKGQHSHEPPQNNKRGGGNNNGSCNSVNKSQRDQETSQVTTTEQMSEASDSEEVGNADTSLGGTHEDEPDPKRRNTEVRVSESVSLSNRTATEPRIIVQTKTEVDLLDDGYRWRTYGQKVVKGNPYPSSLLSYYKCITPGCRKHVVREEKEQHMKGNITMTFQLVEPAAIS</sequence>
<organism evidence="8 9">
    <name type="scientific">Eruca vesicaria subsp. sativa</name>
    <name type="common">Garden rocket</name>
    <name type="synonym">Eruca sativa</name>
    <dbReference type="NCBI Taxonomy" id="29727"/>
    <lineage>
        <taxon>Eukaryota</taxon>
        <taxon>Viridiplantae</taxon>
        <taxon>Streptophyta</taxon>
        <taxon>Embryophyta</taxon>
        <taxon>Tracheophyta</taxon>
        <taxon>Spermatophyta</taxon>
        <taxon>Magnoliopsida</taxon>
        <taxon>eudicotyledons</taxon>
        <taxon>Gunneridae</taxon>
        <taxon>Pentapetalae</taxon>
        <taxon>rosids</taxon>
        <taxon>malvids</taxon>
        <taxon>Brassicales</taxon>
        <taxon>Brassicaceae</taxon>
        <taxon>Brassiceae</taxon>
        <taxon>Eruca</taxon>
    </lineage>
</organism>
<dbReference type="Proteomes" id="UP001642260">
    <property type="component" value="Unassembled WGS sequence"/>
</dbReference>
<dbReference type="InterPro" id="IPR036576">
    <property type="entry name" value="WRKY_dom_sf"/>
</dbReference>
<reference evidence="8 9" key="1">
    <citation type="submission" date="2022-03" db="EMBL/GenBank/DDBJ databases">
        <authorList>
            <person name="Macdonald S."/>
            <person name="Ahmed S."/>
            <person name="Newling K."/>
        </authorList>
    </citation>
    <scope>NUCLEOTIDE SEQUENCE [LARGE SCALE GENOMIC DNA]</scope>
</reference>
<protein>
    <recommendedName>
        <fullName evidence="7">WRKY domain-containing protein</fullName>
    </recommendedName>
</protein>
<comment type="subcellular location">
    <subcellularLocation>
        <location evidence="1">Nucleus</location>
    </subcellularLocation>
</comment>
<evidence type="ECO:0000313" key="8">
    <source>
        <dbReference type="EMBL" id="CAH8374524.1"/>
    </source>
</evidence>
<feature type="domain" description="WRKY" evidence="7">
    <location>
        <begin position="39"/>
        <end position="86"/>
    </location>
</feature>
<feature type="domain" description="WRKY" evidence="7">
    <location>
        <begin position="178"/>
        <end position="227"/>
    </location>
</feature>
<evidence type="ECO:0000256" key="5">
    <source>
        <dbReference type="ARBA" id="ARBA00023242"/>
    </source>
</evidence>
<dbReference type="SMART" id="SM00774">
    <property type="entry name" value="WRKY"/>
    <property type="match status" value="2"/>
</dbReference>
<dbReference type="GO" id="GO:0005634">
    <property type="term" value="C:nucleus"/>
    <property type="evidence" value="ECO:0007669"/>
    <property type="project" value="UniProtKB-SubCell"/>
</dbReference>
<comment type="caution">
    <text evidence="8">The sequence shown here is derived from an EMBL/GenBank/DDBJ whole genome shotgun (WGS) entry which is preliminary data.</text>
</comment>
<proteinExistence type="predicted"/>
<keyword evidence="4" id="KW-0804">Transcription</keyword>
<feature type="region of interest" description="Disordered" evidence="6">
    <location>
        <begin position="78"/>
        <end position="163"/>
    </location>
</feature>
<feature type="compositionally biased region" description="Polar residues" evidence="6">
    <location>
        <begin position="112"/>
        <end position="124"/>
    </location>
</feature>
<gene>
    <name evidence="8" type="ORF">ERUC_LOCUS32036</name>
</gene>